<proteinExistence type="inferred from homology"/>
<protein>
    <submittedName>
        <fullName evidence="3">Uncharacterized protein</fullName>
    </submittedName>
</protein>
<keyword evidence="4" id="KW-1185">Reference proteome</keyword>
<dbReference type="PhylomeDB" id="T1IZ62"/>
<dbReference type="SMART" id="SM00173">
    <property type="entry name" value="RAS"/>
    <property type="match status" value="1"/>
</dbReference>
<evidence type="ECO:0000313" key="4">
    <source>
        <dbReference type="Proteomes" id="UP000014500"/>
    </source>
</evidence>
<dbReference type="PROSITE" id="PS51421">
    <property type="entry name" value="RAS"/>
    <property type="match status" value="1"/>
</dbReference>
<dbReference type="EMBL" id="AFFK01020401">
    <property type="status" value="NOT_ANNOTATED_CDS"/>
    <property type="molecule type" value="Genomic_DNA"/>
</dbReference>
<dbReference type="SMART" id="SM00175">
    <property type="entry name" value="RAB"/>
    <property type="match status" value="1"/>
</dbReference>
<comment type="similarity">
    <text evidence="1">Belongs to the small GTPase superfamily. RGK family.</text>
</comment>
<dbReference type="Gene3D" id="3.40.50.300">
    <property type="entry name" value="P-loop containing nucleotide triphosphate hydrolases"/>
    <property type="match status" value="1"/>
</dbReference>
<dbReference type="Proteomes" id="UP000014500">
    <property type="component" value="Unassembled WGS sequence"/>
</dbReference>
<dbReference type="GO" id="GO:0005246">
    <property type="term" value="F:calcium channel regulator activity"/>
    <property type="evidence" value="ECO:0007669"/>
    <property type="project" value="TreeGrafter"/>
</dbReference>
<dbReference type="eggNOG" id="KOG0395">
    <property type="taxonomic scope" value="Eukaryota"/>
</dbReference>
<dbReference type="GO" id="GO:0005886">
    <property type="term" value="C:plasma membrane"/>
    <property type="evidence" value="ECO:0007669"/>
    <property type="project" value="TreeGrafter"/>
</dbReference>
<dbReference type="InterPro" id="IPR051641">
    <property type="entry name" value="RGK_GTP-binding_reg"/>
</dbReference>
<sequence length="265" mass="30293">MSKYHEQSFCFTSKAPARRQTSIASMSDRFESNDRTWRKTCLTTDSAARTPCRYSVAMMGSQGVGKTSLVNQIVSSLDCDNHTDVKIQNNCLQITLNGKMTILFDDEPAGETTVSTQDIGINLIFENLLKNPQIMIKEKDVDAFLVVFSIADRVSFCKAKNILSFLHQCDFINDKAVVLVGNKTDLERSRIVQTKGKFHKKSKSVAFAYKCSYLETSDWMNHNVNELLEQLVSQIRLKCLKWEHHDCRNNKQVEKYQSSHWTTLN</sequence>
<keyword evidence="2" id="KW-0597">Phosphoprotein</keyword>
<evidence type="ECO:0000256" key="2">
    <source>
        <dbReference type="ARBA" id="ARBA00022553"/>
    </source>
</evidence>
<accession>T1IZ62</accession>
<reference evidence="3" key="2">
    <citation type="submission" date="2015-02" db="UniProtKB">
        <authorList>
            <consortium name="EnsemblMetazoa"/>
        </authorList>
    </citation>
    <scope>IDENTIFICATION</scope>
</reference>
<dbReference type="GO" id="GO:0005525">
    <property type="term" value="F:GTP binding"/>
    <property type="evidence" value="ECO:0007669"/>
    <property type="project" value="InterPro"/>
</dbReference>
<dbReference type="EnsemblMetazoa" id="SMAR006534-RA">
    <property type="protein sequence ID" value="SMAR006534-PA"/>
    <property type="gene ID" value="SMAR006534"/>
</dbReference>
<organism evidence="3 4">
    <name type="scientific">Strigamia maritima</name>
    <name type="common">European centipede</name>
    <name type="synonym">Geophilus maritimus</name>
    <dbReference type="NCBI Taxonomy" id="126957"/>
    <lineage>
        <taxon>Eukaryota</taxon>
        <taxon>Metazoa</taxon>
        <taxon>Ecdysozoa</taxon>
        <taxon>Arthropoda</taxon>
        <taxon>Myriapoda</taxon>
        <taxon>Chilopoda</taxon>
        <taxon>Pleurostigmophora</taxon>
        <taxon>Geophilomorpha</taxon>
        <taxon>Linotaeniidae</taxon>
        <taxon>Strigamia</taxon>
    </lineage>
</organism>
<dbReference type="PROSITE" id="PS51419">
    <property type="entry name" value="RAB"/>
    <property type="match status" value="1"/>
</dbReference>
<reference evidence="4" key="1">
    <citation type="submission" date="2011-05" db="EMBL/GenBank/DDBJ databases">
        <authorList>
            <person name="Richards S.R."/>
            <person name="Qu J."/>
            <person name="Jiang H."/>
            <person name="Jhangiani S.N."/>
            <person name="Agravi P."/>
            <person name="Goodspeed R."/>
            <person name="Gross S."/>
            <person name="Mandapat C."/>
            <person name="Jackson L."/>
            <person name="Mathew T."/>
            <person name="Pu L."/>
            <person name="Thornton R."/>
            <person name="Saada N."/>
            <person name="Wilczek-Boney K.B."/>
            <person name="Lee S."/>
            <person name="Kovar C."/>
            <person name="Wu Y."/>
            <person name="Scherer S.E."/>
            <person name="Worley K.C."/>
            <person name="Muzny D.M."/>
            <person name="Gibbs R."/>
        </authorList>
    </citation>
    <scope>NUCLEOTIDE SEQUENCE</scope>
    <source>
        <strain evidence="4">Brora</strain>
    </source>
</reference>
<dbReference type="PANTHER" id="PTHR45775">
    <property type="entry name" value="RAD, GEM/KIR FAMILY MEMBER 2, ISOFORM C"/>
    <property type="match status" value="1"/>
</dbReference>
<name>T1IZ62_STRMM</name>
<dbReference type="STRING" id="126957.T1IZ62"/>
<dbReference type="Pfam" id="PF00071">
    <property type="entry name" value="Ras"/>
    <property type="match status" value="1"/>
</dbReference>
<evidence type="ECO:0000313" key="3">
    <source>
        <dbReference type="EnsemblMetazoa" id="SMAR006534-PA"/>
    </source>
</evidence>
<dbReference type="PANTHER" id="PTHR45775:SF6">
    <property type="entry name" value="RAD, GEM_KIR FAMILY MEMBER 2, ISOFORM C"/>
    <property type="match status" value="1"/>
</dbReference>
<dbReference type="InterPro" id="IPR027417">
    <property type="entry name" value="P-loop_NTPase"/>
</dbReference>
<dbReference type="HOGENOM" id="CLU_1050953_0_0_1"/>
<dbReference type="SUPFAM" id="SSF52540">
    <property type="entry name" value="P-loop containing nucleoside triphosphate hydrolases"/>
    <property type="match status" value="1"/>
</dbReference>
<dbReference type="PRINTS" id="PR00449">
    <property type="entry name" value="RASTRNSFRMNG"/>
</dbReference>
<dbReference type="InterPro" id="IPR001806">
    <property type="entry name" value="Small_GTPase"/>
</dbReference>
<evidence type="ECO:0000256" key="1">
    <source>
        <dbReference type="ARBA" id="ARBA00008846"/>
    </source>
</evidence>
<dbReference type="AlphaFoldDB" id="T1IZ62"/>
<dbReference type="GO" id="GO:0003924">
    <property type="term" value="F:GTPase activity"/>
    <property type="evidence" value="ECO:0007669"/>
    <property type="project" value="InterPro"/>
</dbReference>